<dbReference type="SUPFAM" id="SSF143422">
    <property type="entry name" value="Transposase IS200-like"/>
    <property type="match status" value="1"/>
</dbReference>
<dbReference type="STRING" id="84035.SAMN05660742_101229"/>
<accession>A0A1H6U3L8</accession>
<name>A0A1H6U3L8_9FIRM</name>
<evidence type="ECO:0000313" key="3">
    <source>
        <dbReference type="Proteomes" id="UP000199662"/>
    </source>
</evidence>
<dbReference type="PANTHER" id="PTHR34322">
    <property type="entry name" value="TRANSPOSASE, Y1_TNP DOMAIN-CONTAINING"/>
    <property type="match status" value="1"/>
</dbReference>
<dbReference type="EMBL" id="FNZK01000001">
    <property type="protein sequence ID" value="SEI85104.1"/>
    <property type="molecule type" value="Genomic_DNA"/>
</dbReference>
<dbReference type="InterPro" id="IPR002686">
    <property type="entry name" value="Transposase_17"/>
</dbReference>
<dbReference type="InterPro" id="IPR036515">
    <property type="entry name" value="Transposase_17_sf"/>
</dbReference>
<feature type="domain" description="Transposase IS200-like" evidence="1">
    <location>
        <begin position="57"/>
        <end position="172"/>
    </location>
</feature>
<dbReference type="AlphaFoldDB" id="A0A1H6U3L8"/>
<gene>
    <name evidence="2" type="ORF">SAMN05660742_101229</name>
</gene>
<protein>
    <submittedName>
        <fullName evidence="2">REP element-mobilizing transposase RayT</fullName>
    </submittedName>
</protein>
<evidence type="ECO:0000313" key="2">
    <source>
        <dbReference type="EMBL" id="SEI85104.1"/>
    </source>
</evidence>
<dbReference type="SMART" id="SM01321">
    <property type="entry name" value="Y1_Tnp"/>
    <property type="match status" value="1"/>
</dbReference>
<organism evidence="2 3">
    <name type="scientific">Propionispira arboris</name>
    <dbReference type="NCBI Taxonomy" id="84035"/>
    <lineage>
        <taxon>Bacteria</taxon>
        <taxon>Bacillati</taxon>
        <taxon>Bacillota</taxon>
        <taxon>Negativicutes</taxon>
        <taxon>Selenomonadales</taxon>
        <taxon>Selenomonadaceae</taxon>
        <taxon>Propionispira</taxon>
    </lineage>
</organism>
<reference evidence="2 3" key="1">
    <citation type="submission" date="2016-10" db="EMBL/GenBank/DDBJ databases">
        <authorList>
            <person name="de Groot N.N."/>
        </authorList>
    </citation>
    <scope>NUCLEOTIDE SEQUENCE [LARGE SCALE GENOMIC DNA]</scope>
    <source>
        <strain evidence="2 3">DSM 2179</strain>
    </source>
</reference>
<dbReference type="GO" id="GO:0006313">
    <property type="term" value="P:DNA transposition"/>
    <property type="evidence" value="ECO:0007669"/>
    <property type="project" value="InterPro"/>
</dbReference>
<dbReference type="Proteomes" id="UP000199662">
    <property type="component" value="Unassembled WGS sequence"/>
</dbReference>
<dbReference type="GO" id="GO:0003677">
    <property type="term" value="F:DNA binding"/>
    <property type="evidence" value="ECO:0007669"/>
    <property type="project" value="InterPro"/>
</dbReference>
<sequence>MLIPDNLKTGVDRSNWYTPQINRTYHEDKGDVSFLSTKCYIVRKGGIKMARKARQLSESGFYHIMFRGINHQNIFEEEADFAYMLEILKDLKLELKFEIQAYCFMSNHVHLLLKEEKIGDVSNILKRLLIKYVMKFNRKYQRSGALIGSRYKSKAVELDEYFIPLIVYIHQNPMRAGIVKNPINYRYSSYREYINGGNFVDVQLAFDLIGKENWIKVHEQLIEQNFEVEGRLKLTEEEIRRKIKKNIQNAEPQEIESMEKAERDQILNKLKSLGLSIREIERATGISRGIIAKS</sequence>
<proteinExistence type="predicted"/>
<evidence type="ECO:0000259" key="1">
    <source>
        <dbReference type="SMART" id="SM01321"/>
    </source>
</evidence>
<dbReference type="Gene3D" id="3.30.70.1290">
    <property type="entry name" value="Transposase IS200-like"/>
    <property type="match status" value="1"/>
</dbReference>
<dbReference type="Pfam" id="PF01797">
    <property type="entry name" value="Y1_Tnp"/>
    <property type="match status" value="1"/>
</dbReference>
<dbReference type="GO" id="GO:0004803">
    <property type="term" value="F:transposase activity"/>
    <property type="evidence" value="ECO:0007669"/>
    <property type="project" value="InterPro"/>
</dbReference>
<dbReference type="PANTHER" id="PTHR34322:SF2">
    <property type="entry name" value="TRANSPOSASE IS200-LIKE DOMAIN-CONTAINING PROTEIN"/>
    <property type="match status" value="1"/>
</dbReference>
<keyword evidence="3" id="KW-1185">Reference proteome</keyword>